<keyword evidence="2" id="KW-1185">Reference proteome</keyword>
<protein>
    <submittedName>
        <fullName evidence="1">Unnamed protein product</fullName>
    </submittedName>
</protein>
<evidence type="ECO:0000313" key="2">
    <source>
        <dbReference type="Proteomes" id="UP001165064"/>
    </source>
</evidence>
<proteinExistence type="predicted"/>
<organism evidence="1 2">
    <name type="scientific">Ambrosiozyma monospora</name>
    <name type="common">Yeast</name>
    <name type="synonym">Endomycopsis monosporus</name>
    <dbReference type="NCBI Taxonomy" id="43982"/>
    <lineage>
        <taxon>Eukaryota</taxon>
        <taxon>Fungi</taxon>
        <taxon>Dikarya</taxon>
        <taxon>Ascomycota</taxon>
        <taxon>Saccharomycotina</taxon>
        <taxon>Pichiomycetes</taxon>
        <taxon>Pichiales</taxon>
        <taxon>Pichiaceae</taxon>
        <taxon>Ambrosiozyma</taxon>
    </lineage>
</organism>
<comment type="caution">
    <text evidence="1">The sequence shown here is derived from an EMBL/GenBank/DDBJ whole genome shotgun (WGS) entry which is preliminary data.</text>
</comment>
<gene>
    <name evidence="1" type="ORF">Amon02_000095900</name>
</gene>
<sequence length="87" mass="9832">MYSPRSGSTLTKNETTTAITMDVKAMMGNQTSSLYLLKKDLFFRALVSGKRFDSDSSASLNKGWVSLLDMLLLLFLLMLLCESIWKR</sequence>
<accession>A0ACB5STC0</accession>
<reference evidence="1" key="1">
    <citation type="submission" date="2023-04" db="EMBL/GenBank/DDBJ databases">
        <title>Ambrosiozyma monospora NBRC 10751.</title>
        <authorList>
            <person name="Ichikawa N."/>
            <person name="Sato H."/>
            <person name="Tonouchi N."/>
        </authorList>
    </citation>
    <scope>NUCLEOTIDE SEQUENCE</scope>
    <source>
        <strain evidence="1">NBRC 10751</strain>
    </source>
</reference>
<dbReference type="Proteomes" id="UP001165064">
    <property type="component" value="Unassembled WGS sequence"/>
</dbReference>
<dbReference type="EMBL" id="BSXS01000405">
    <property type="protein sequence ID" value="GME72360.1"/>
    <property type="molecule type" value="Genomic_DNA"/>
</dbReference>
<name>A0ACB5STC0_AMBMO</name>
<evidence type="ECO:0000313" key="1">
    <source>
        <dbReference type="EMBL" id="GME72360.1"/>
    </source>
</evidence>